<dbReference type="InterPro" id="IPR001547">
    <property type="entry name" value="Glyco_hydro_5"/>
</dbReference>
<dbReference type="Gene3D" id="3.20.20.80">
    <property type="entry name" value="Glycosidases"/>
    <property type="match status" value="1"/>
</dbReference>
<keyword evidence="2 7" id="KW-0378">Hydrolase</keyword>
<keyword evidence="5 7" id="KW-0326">Glycosidase</keyword>
<dbReference type="EMBL" id="FMAF01000004">
    <property type="protein sequence ID" value="SCB24867.1"/>
    <property type="molecule type" value="Genomic_DNA"/>
</dbReference>
<dbReference type="RefSeq" id="WP_092573637.1">
    <property type="nucleotide sequence ID" value="NZ_FMAF01000004.1"/>
</dbReference>
<evidence type="ECO:0000256" key="4">
    <source>
        <dbReference type="ARBA" id="ARBA00023277"/>
    </source>
</evidence>
<gene>
    <name evidence="10" type="ORF">GA0061101_104547</name>
</gene>
<organism evidence="10 11">
    <name type="scientific">Rhizobium lusitanum</name>
    <dbReference type="NCBI Taxonomy" id="293958"/>
    <lineage>
        <taxon>Bacteria</taxon>
        <taxon>Pseudomonadati</taxon>
        <taxon>Pseudomonadota</taxon>
        <taxon>Alphaproteobacteria</taxon>
        <taxon>Hyphomicrobiales</taxon>
        <taxon>Rhizobiaceae</taxon>
        <taxon>Rhizobium/Agrobacterium group</taxon>
        <taxon>Rhizobium</taxon>
    </lineage>
</organism>
<feature type="domain" description="Glycoside hydrolase family 5" evidence="9">
    <location>
        <begin position="91"/>
        <end position="348"/>
    </location>
</feature>
<keyword evidence="3" id="KW-0136">Cellulose degradation</keyword>
<dbReference type="PANTHER" id="PTHR31297">
    <property type="entry name" value="GLUCAN ENDO-1,6-BETA-GLUCOSIDASE B"/>
    <property type="match status" value="1"/>
</dbReference>
<comment type="similarity">
    <text evidence="1 7">Belongs to the glycosyl hydrolase 5 (cellulase A) family.</text>
</comment>
<feature type="chain" id="PRO_5008684075" evidence="8">
    <location>
        <begin position="26"/>
        <end position="425"/>
    </location>
</feature>
<accession>A0A1C3VB82</accession>
<keyword evidence="6" id="KW-0624">Polysaccharide degradation</keyword>
<evidence type="ECO:0000313" key="11">
    <source>
        <dbReference type="Proteomes" id="UP000199205"/>
    </source>
</evidence>
<evidence type="ECO:0000256" key="2">
    <source>
        <dbReference type="ARBA" id="ARBA00022801"/>
    </source>
</evidence>
<dbReference type="Pfam" id="PF00150">
    <property type="entry name" value="Cellulase"/>
    <property type="match status" value="1"/>
</dbReference>
<dbReference type="GO" id="GO:0005576">
    <property type="term" value="C:extracellular region"/>
    <property type="evidence" value="ECO:0007669"/>
    <property type="project" value="TreeGrafter"/>
</dbReference>
<dbReference type="OrthoDB" id="9800955at2"/>
<proteinExistence type="inferred from homology"/>
<dbReference type="GO" id="GO:0008422">
    <property type="term" value="F:beta-glucosidase activity"/>
    <property type="evidence" value="ECO:0007669"/>
    <property type="project" value="TreeGrafter"/>
</dbReference>
<dbReference type="PANTHER" id="PTHR31297:SF41">
    <property type="entry name" value="ENDOGLUCANASE, PUTATIVE (AFU_ORTHOLOGUE AFUA_5G01830)-RELATED"/>
    <property type="match status" value="1"/>
</dbReference>
<reference evidence="11" key="1">
    <citation type="submission" date="2016-08" db="EMBL/GenBank/DDBJ databases">
        <authorList>
            <person name="Varghese N."/>
            <person name="Submissions Spin"/>
        </authorList>
    </citation>
    <scope>NUCLEOTIDE SEQUENCE [LARGE SCALE GENOMIC DNA]</scope>
    <source>
        <strain evidence="11">P1-7</strain>
    </source>
</reference>
<evidence type="ECO:0000256" key="8">
    <source>
        <dbReference type="SAM" id="SignalP"/>
    </source>
</evidence>
<dbReference type="SUPFAM" id="SSF51445">
    <property type="entry name" value="(Trans)glycosidases"/>
    <property type="match status" value="1"/>
</dbReference>
<evidence type="ECO:0000256" key="6">
    <source>
        <dbReference type="ARBA" id="ARBA00023326"/>
    </source>
</evidence>
<evidence type="ECO:0000256" key="1">
    <source>
        <dbReference type="ARBA" id="ARBA00005641"/>
    </source>
</evidence>
<sequence length="425" mass="48020">MRHLPRLLTILLVVCLAPSASPARAQGFVHADHQQIVDAQGNPLILRGLNLGGWMVQEGYMMGLSNLKAQHVIRGRIAQIIDERKTEIFYQSWRDNAVTRADIDAMAKWGFNSVRLPMHWNLFIKDTPGKAAKGGIVWNEEGFRRVDALIAWLKANDMVLILDLHAAPGGQGHDIAISDRNPRKPSLWDSPEDQRKMIALWSEIARRYKDEPTIAGYDLLNEPNWGFQDKTDKGGCRETGNEPLRDLYERTIHAIRAIDTNHMLIIEGNCWGNNYAGLLPVADRNTTLSFHKYWTPTTQESIEPFLRLREQYDMPLWNGESGENNNGWYARAVALQEKNGIGWAWWPLKKIGAGNPLEIEAGAGYRRLSAYLRGEGEKPPAKAAFAALMQLAADSRFDRNVHHRDVVDALLGTLHRDKTMPLQAQ</sequence>
<keyword evidence="4" id="KW-0119">Carbohydrate metabolism</keyword>
<evidence type="ECO:0000313" key="10">
    <source>
        <dbReference type="EMBL" id="SCB24867.1"/>
    </source>
</evidence>
<keyword evidence="8" id="KW-0732">Signal</keyword>
<dbReference type="InterPro" id="IPR017853">
    <property type="entry name" value="GH"/>
</dbReference>
<evidence type="ECO:0000256" key="3">
    <source>
        <dbReference type="ARBA" id="ARBA00023001"/>
    </source>
</evidence>
<dbReference type="GO" id="GO:0009986">
    <property type="term" value="C:cell surface"/>
    <property type="evidence" value="ECO:0007669"/>
    <property type="project" value="TreeGrafter"/>
</dbReference>
<evidence type="ECO:0000256" key="5">
    <source>
        <dbReference type="ARBA" id="ARBA00023295"/>
    </source>
</evidence>
<evidence type="ECO:0000256" key="7">
    <source>
        <dbReference type="RuleBase" id="RU361153"/>
    </source>
</evidence>
<evidence type="ECO:0000259" key="9">
    <source>
        <dbReference type="Pfam" id="PF00150"/>
    </source>
</evidence>
<feature type="signal peptide" evidence="8">
    <location>
        <begin position="1"/>
        <end position="25"/>
    </location>
</feature>
<name>A0A1C3VB82_9HYPH</name>
<dbReference type="InterPro" id="IPR050386">
    <property type="entry name" value="Glycosyl_hydrolase_5"/>
</dbReference>
<dbReference type="GO" id="GO:0030245">
    <property type="term" value="P:cellulose catabolic process"/>
    <property type="evidence" value="ECO:0007669"/>
    <property type="project" value="UniProtKB-KW"/>
</dbReference>
<dbReference type="Proteomes" id="UP000199205">
    <property type="component" value="Unassembled WGS sequence"/>
</dbReference>
<protein>
    <submittedName>
        <fullName evidence="10">Cellulase (Glycosyl hydrolase family 5)</fullName>
    </submittedName>
</protein>
<dbReference type="AlphaFoldDB" id="A0A1C3VB82"/>